<organism evidence="2 3">
    <name type="scientific">Methylobacillus methanolivorans</name>
    <dbReference type="NCBI Taxonomy" id="1848927"/>
    <lineage>
        <taxon>Bacteria</taxon>
        <taxon>Pseudomonadati</taxon>
        <taxon>Pseudomonadota</taxon>
        <taxon>Betaproteobacteria</taxon>
        <taxon>Nitrosomonadales</taxon>
        <taxon>Methylophilaceae</taxon>
        <taxon>Methylobacillus</taxon>
    </lineage>
</organism>
<proteinExistence type="predicted"/>
<keyword evidence="3" id="KW-1185">Reference proteome</keyword>
<dbReference type="EMBL" id="JBIWXY010000002">
    <property type="protein sequence ID" value="MFJ5447007.1"/>
    <property type="molecule type" value="Genomic_DNA"/>
</dbReference>
<sequence length="100" mass="11036">MSPYLPAWFARSLTWNSRPEMQCLIDYGSGQYQVMEPQPSDYTTCTALVVSPTELQNGVMHLTAAEGVQISLSIGLLWAIAAAFRAVIHMLKEGESNETN</sequence>
<evidence type="ECO:0000313" key="2">
    <source>
        <dbReference type="EMBL" id="MFJ5447007.1"/>
    </source>
</evidence>
<keyword evidence="1" id="KW-1133">Transmembrane helix</keyword>
<dbReference type="Proteomes" id="UP001617669">
    <property type="component" value="Unassembled WGS sequence"/>
</dbReference>
<keyword evidence="1" id="KW-0812">Transmembrane</keyword>
<name>A0ABW8GPD1_9PROT</name>
<feature type="transmembrane region" description="Helical" evidence="1">
    <location>
        <begin position="68"/>
        <end position="88"/>
    </location>
</feature>
<dbReference type="RefSeq" id="WP_400883319.1">
    <property type="nucleotide sequence ID" value="NZ_JBIWXY010000002.1"/>
</dbReference>
<reference evidence="2 3" key="1">
    <citation type="submission" date="2024-11" db="EMBL/GenBank/DDBJ databases">
        <authorList>
            <person name="Kaparullina E.N."/>
            <person name="Delegan Y.A."/>
            <person name="Doronina N.V."/>
        </authorList>
    </citation>
    <scope>NUCLEOTIDE SEQUENCE [LARGE SCALE GENOMIC DNA]</scope>
    <source>
        <strain evidence="2 3">7sh_L</strain>
    </source>
</reference>
<comment type="caution">
    <text evidence="2">The sequence shown here is derived from an EMBL/GenBank/DDBJ whole genome shotgun (WGS) entry which is preliminary data.</text>
</comment>
<keyword evidence="1" id="KW-0472">Membrane</keyword>
<evidence type="ECO:0000256" key="1">
    <source>
        <dbReference type="SAM" id="Phobius"/>
    </source>
</evidence>
<gene>
    <name evidence="2" type="ORF">ACIKP9_12265</name>
</gene>
<protein>
    <submittedName>
        <fullName evidence="2">Uncharacterized protein</fullName>
    </submittedName>
</protein>
<evidence type="ECO:0000313" key="3">
    <source>
        <dbReference type="Proteomes" id="UP001617669"/>
    </source>
</evidence>
<accession>A0ABW8GPD1</accession>